<evidence type="ECO:0000313" key="3">
    <source>
        <dbReference type="EMBL" id="ONK75481.1"/>
    </source>
</evidence>
<reference evidence="4" key="1">
    <citation type="journal article" date="2017" name="Nat. Commun.">
        <title>The asparagus genome sheds light on the origin and evolution of a young Y chromosome.</title>
        <authorList>
            <person name="Harkess A."/>
            <person name="Zhou J."/>
            <person name="Xu C."/>
            <person name="Bowers J.E."/>
            <person name="Van der Hulst R."/>
            <person name="Ayyampalayam S."/>
            <person name="Mercati F."/>
            <person name="Riccardi P."/>
            <person name="McKain M.R."/>
            <person name="Kakrana A."/>
            <person name="Tang H."/>
            <person name="Ray J."/>
            <person name="Groenendijk J."/>
            <person name="Arikit S."/>
            <person name="Mathioni S.M."/>
            <person name="Nakano M."/>
            <person name="Shan H."/>
            <person name="Telgmann-Rauber A."/>
            <person name="Kanno A."/>
            <person name="Yue Z."/>
            <person name="Chen H."/>
            <person name="Li W."/>
            <person name="Chen Y."/>
            <person name="Xu X."/>
            <person name="Zhang Y."/>
            <person name="Luo S."/>
            <person name="Chen H."/>
            <person name="Gao J."/>
            <person name="Mao Z."/>
            <person name="Pires J.C."/>
            <person name="Luo M."/>
            <person name="Kudrna D."/>
            <person name="Wing R.A."/>
            <person name="Meyers B.C."/>
            <person name="Yi K."/>
            <person name="Kong H."/>
            <person name="Lavrijsen P."/>
            <person name="Sunseri F."/>
            <person name="Falavigna A."/>
            <person name="Ye Y."/>
            <person name="Leebens-Mack J.H."/>
            <person name="Chen G."/>
        </authorList>
    </citation>
    <scope>NUCLEOTIDE SEQUENCE [LARGE SCALE GENOMIC DNA]</scope>
    <source>
        <strain evidence="4">cv. DH0086</strain>
    </source>
</reference>
<organism evidence="3 4">
    <name type="scientific">Asparagus officinalis</name>
    <name type="common">Garden asparagus</name>
    <dbReference type="NCBI Taxonomy" id="4686"/>
    <lineage>
        <taxon>Eukaryota</taxon>
        <taxon>Viridiplantae</taxon>
        <taxon>Streptophyta</taxon>
        <taxon>Embryophyta</taxon>
        <taxon>Tracheophyta</taxon>
        <taxon>Spermatophyta</taxon>
        <taxon>Magnoliopsida</taxon>
        <taxon>Liliopsida</taxon>
        <taxon>Asparagales</taxon>
        <taxon>Asparagaceae</taxon>
        <taxon>Asparagoideae</taxon>
        <taxon>Asparagus</taxon>
    </lineage>
</organism>
<proteinExistence type="predicted"/>
<evidence type="ECO:0000313" key="4">
    <source>
        <dbReference type="Proteomes" id="UP000243459"/>
    </source>
</evidence>
<dbReference type="Gramene" id="ONK75481">
    <property type="protein sequence ID" value="ONK75481"/>
    <property type="gene ID" value="A4U43_C03F17310"/>
</dbReference>
<feature type="repeat" description="PPR" evidence="2">
    <location>
        <begin position="89"/>
        <end position="119"/>
    </location>
</feature>
<dbReference type="Pfam" id="PF01535">
    <property type="entry name" value="PPR"/>
    <property type="match status" value="4"/>
</dbReference>
<accession>A0A5P1FFS6</accession>
<dbReference type="PANTHER" id="PTHR24015:SF339">
    <property type="entry name" value="DYW DOMAIN-CONTAINING PROTEIN"/>
    <property type="match status" value="1"/>
</dbReference>
<dbReference type="InterPro" id="IPR011990">
    <property type="entry name" value="TPR-like_helical_dom_sf"/>
</dbReference>
<dbReference type="Proteomes" id="UP000243459">
    <property type="component" value="Chromosome 3"/>
</dbReference>
<dbReference type="InterPro" id="IPR002885">
    <property type="entry name" value="PPR_rpt"/>
</dbReference>
<dbReference type="AlphaFoldDB" id="A0A5P1FFS6"/>
<evidence type="ECO:0000256" key="2">
    <source>
        <dbReference type="PROSITE-ProRule" id="PRU00708"/>
    </source>
</evidence>
<sequence length="307" mass="34043">MAFPATSTRALTSVLNQQTTASFNSAIRSSVDQALYKQALLLYLQLKRSGLRPDNLTFPFVLKASSKLPDPKLSQMIHTHVAKSRFYYDPFVATAMINLYVKCRELTNAEKIFDEMPERDVTAWNSLILGFSEMGFLNKVLVLLRWMRLEKIRPDSLTVISLVQGLDCDKEVGFLRSCHCLGMRIGVSGDVSVCNTWISAYAKCGDLGSAKLMFGEIPDGLRSIVSWNSVISGCTYLGKIDEVGDLLRGMSRDGVRPDLSTVLSLLSLFGQSESIIEGITPNRIQLQTKPNKLASVSNQKKKMNSSL</sequence>
<evidence type="ECO:0008006" key="5">
    <source>
        <dbReference type="Google" id="ProtNLM"/>
    </source>
</evidence>
<dbReference type="Gene3D" id="1.25.40.10">
    <property type="entry name" value="Tetratricopeptide repeat domain"/>
    <property type="match status" value="2"/>
</dbReference>
<gene>
    <name evidence="3" type="ORF">A4U43_C03F17310</name>
</gene>
<protein>
    <recommendedName>
        <fullName evidence="5">Pentacotripeptide-repeat region of PRORP domain-containing protein</fullName>
    </recommendedName>
</protein>
<dbReference type="FunFam" id="1.25.40.10:FF:000682">
    <property type="entry name" value="Pentatricopeptide repeat-containing protein At3g16610"/>
    <property type="match status" value="1"/>
</dbReference>
<dbReference type="GO" id="GO:0003723">
    <property type="term" value="F:RNA binding"/>
    <property type="evidence" value="ECO:0007669"/>
    <property type="project" value="InterPro"/>
</dbReference>
<dbReference type="EMBL" id="CM007383">
    <property type="protein sequence ID" value="ONK75481.1"/>
    <property type="molecule type" value="Genomic_DNA"/>
</dbReference>
<keyword evidence="1" id="KW-0677">Repeat</keyword>
<feature type="repeat" description="PPR" evidence="2">
    <location>
        <begin position="223"/>
        <end position="257"/>
    </location>
</feature>
<dbReference type="GO" id="GO:0009451">
    <property type="term" value="P:RNA modification"/>
    <property type="evidence" value="ECO:0007669"/>
    <property type="project" value="InterPro"/>
</dbReference>
<keyword evidence="4" id="KW-1185">Reference proteome</keyword>
<name>A0A5P1FFS6_ASPOF</name>
<evidence type="ECO:0000256" key="1">
    <source>
        <dbReference type="ARBA" id="ARBA00022737"/>
    </source>
</evidence>
<dbReference type="NCBIfam" id="TIGR00756">
    <property type="entry name" value="PPR"/>
    <property type="match status" value="2"/>
</dbReference>
<feature type="repeat" description="PPR" evidence="2">
    <location>
        <begin position="120"/>
        <end position="154"/>
    </location>
</feature>
<dbReference type="PROSITE" id="PS51375">
    <property type="entry name" value="PPR"/>
    <property type="match status" value="3"/>
</dbReference>
<dbReference type="OMA" id="MIHTHVA"/>
<dbReference type="PANTHER" id="PTHR24015">
    <property type="entry name" value="OS07G0578800 PROTEIN-RELATED"/>
    <property type="match status" value="1"/>
</dbReference>
<dbReference type="InterPro" id="IPR046960">
    <property type="entry name" value="PPR_At4g14850-like_plant"/>
</dbReference>